<dbReference type="AlphaFoldDB" id="A0A6N1VD06"/>
<dbReference type="GO" id="GO:0016757">
    <property type="term" value="F:glycosyltransferase activity"/>
    <property type="evidence" value="ECO:0007669"/>
    <property type="project" value="TreeGrafter"/>
</dbReference>
<evidence type="ECO:0000259" key="1">
    <source>
        <dbReference type="Pfam" id="PF13579"/>
    </source>
</evidence>
<evidence type="ECO:0000313" key="3">
    <source>
        <dbReference type="Proteomes" id="UP000509367"/>
    </source>
</evidence>
<feature type="domain" description="Glycosyltransferase subfamily 4-like N-terminal" evidence="1">
    <location>
        <begin position="19"/>
        <end position="178"/>
    </location>
</feature>
<keyword evidence="2" id="KW-0808">Transferase</keyword>
<dbReference type="SUPFAM" id="SSF53756">
    <property type="entry name" value="UDP-Glycosyltransferase/glycogen phosphorylase"/>
    <property type="match status" value="1"/>
</dbReference>
<protein>
    <submittedName>
        <fullName evidence="2">Glycosyltransferase</fullName>
    </submittedName>
</protein>
<sequence length="383" mass="41165">MKVLFVCNDLDYFLAHRVALARDLLARGDEVLVAAGGVTEHNSGREPGLRILPLGLDMHRFRPGGDAALVRQLFGLIRRERPDMVHTFTAKPNLFGSLALVFARLAGRPVPALVMTFPGLGKIYEPGDGIAHRLRRSVVTAVYRLARRFNDPVVTTENPFDARFLATHGIARGERAVVVMGAGIDTGAFTPAGRDGAPVVLFAARLIAGKGVRLFIRAAEELGSRFPEARFVVAGPLDEDNPDRIPREEIDAAVARGAIEYVGNVGLADMPGLLRSADVFCMASMLREGLPRSIIEAAACGCFVVASNQVSVRQVVRDGETGRLFETGNQSALTTALGEALADIAGTRRKGVRGAELMRELPVSEDDVSAAFRDAYDLALGRV</sequence>
<dbReference type="InterPro" id="IPR050194">
    <property type="entry name" value="Glycosyltransferase_grp1"/>
</dbReference>
<dbReference type="Proteomes" id="UP000509367">
    <property type="component" value="Chromosome"/>
</dbReference>
<accession>A0A6N1VD06</accession>
<dbReference type="Gene3D" id="3.40.50.2000">
    <property type="entry name" value="Glycogen Phosphorylase B"/>
    <property type="match status" value="2"/>
</dbReference>
<dbReference type="PANTHER" id="PTHR45947:SF3">
    <property type="entry name" value="SULFOQUINOVOSYL TRANSFERASE SQD2"/>
    <property type="match status" value="1"/>
</dbReference>
<dbReference type="Pfam" id="PF13579">
    <property type="entry name" value="Glyco_trans_4_4"/>
    <property type="match status" value="1"/>
</dbReference>
<gene>
    <name evidence="2" type="ORF">HTY61_10125</name>
</gene>
<dbReference type="PANTHER" id="PTHR45947">
    <property type="entry name" value="SULFOQUINOVOSYL TRANSFERASE SQD2"/>
    <property type="match status" value="1"/>
</dbReference>
<dbReference type="Pfam" id="PF13692">
    <property type="entry name" value="Glyco_trans_1_4"/>
    <property type="match status" value="1"/>
</dbReference>
<proteinExistence type="predicted"/>
<dbReference type="EMBL" id="CP054836">
    <property type="protein sequence ID" value="QKV18780.1"/>
    <property type="molecule type" value="Genomic_DNA"/>
</dbReference>
<dbReference type="RefSeq" id="WP_175276673.1">
    <property type="nucleotide sequence ID" value="NZ_CP054836.1"/>
</dbReference>
<evidence type="ECO:0000313" key="2">
    <source>
        <dbReference type="EMBL" id="QKV18780.1"/>
    </source>
</evidence>
<organism evidence="2 3">
    <name type="scientific">Oricola thermophila</name>
    <dbReference type="NCBI Taxonomy" id="2742145"/>
    <lineage>
        <taxon>Bacteria</taxon>
        <taxon>Pseudomonadati</taxon>
        <taxon>Pseudomonadota</taxon>
        <taxon>Alphaproteobacteria</taxon>
        <taxon>Hyphomicrobiales</taxon>
        <taxon>Ahrensiaceae</taxon>
        <taxon>Oricola</taxon>
    </lineage>
</organism>
<keyword evidence="3" id="KW-1185">Reference proteome</keyword>
<reference evidence="2 3" key="1">
    <citation type="submission" date="2020-06" db="EMBL/GenBank/DDBJ databases">
        <title>Oricola thermophila sp. nov. isolated from a tidal sediments.</title>
        <authorList>
            <person name="Kwon K.K."/>
            <person name="Yang S.-H."/>
            <person name="Park M.-J."/>
        </authorList>
    </citation>
    <scope>NUCLEOTIDE SEQUENCE [LARGE SCALE GENOMIC DNA]</scope>
    <source>
        <strain evidence="2 3">MEBiC13590</strain>
    </source>
</reference>
<name>A0A6N1VD06_9HYPH</name>
<dbReference type="InterPro" id="IPR028098">
    <property type="entry name" value="Glyco_trans_4-like_N"/>
</dbReference>
<dbReference type="KEGG" id="orm:HTY61_10125"/>